<comment type="caution">
    <text evidence="2">The sequence shown here is derived from an EMBL/GenBank/DDBJ whole genome shotgun (WGS) entry which is preliminary data.</text>
</comment>
<dbReference type="GO" id="GO:0016874">
    <property type="term" value="F:ligase activity"/>
    <property type="evidence" value="ECO:0007669"/>
    <property type="project" value="UniProtKB-KW"/>
</dbReference>
<dbReference type="PANTHER" id="PTHR37422:SF13">
    <property type="entry name" value="LIPOPOLYSACCHARIDE BIOSYNTHESIS PROTEIN PA4999-RELATED"/>
    <property type="match status" value="1"/>
</dbReference>
<proteinExistence type="predicted"/>
<dbReference type="PANTHER" id="PTHR37422">
    <property type="entry name" value="TEICHURONIC ACID BIOSYNTHESIS PROTEIN TUAE"/>
    <property type="match status" value="1"/>
</dbReference>
<feature type="transmembrane region" description="Helical" evidence="1">
    <location>
        <begin position="182"/>
        <end position="210"/>
    </location>
</feature>
<feature type="transmembrane region" description="Helical" evidence="1">
    <location>
        <begin position="112"/>
        <end position="132"/>
    </location>
</feature>
<protein>
    <submittedName>
        <fullName evidence="2">O-antigen ligase family protein</fullName>
    </submittedName>
</protein>
<dbReference type="InterPro" id="IPR051533">
    <property type="entry name" value="WaaL-like"/>
</dbReference>
<name>A0AAW8TU86_9ENTE</name>
<evidence type="ECO:0000256" key="1">
    <source>
        <dbReference type="SAM" id="Phobius"/>
    </source>
</evidence>
<feature type="transmembrane region" description="Helical" evidence="1">
    <location>
        <begin position="83"/>
        <end position="100"/>
    </location>
</feature>
<evidence type="ECO:0000313" key="2">
    <source>
        <dbReference type="EMBL" id="MDT2809720.1"/>
    </source>
</evidence>
<feature type="transmembrane region" description="Helical" evidence="1">
    <location>
        <begin position="367"/>
        <end position="387"/>
    </location>
</feature>
<dbReference type="RefSeq" id="WP_270598213.1">
    <property type="nucleotide sequence ID" value="NZ_JAQESC010000005.1"/>
</dbReference>
<gene>
    <name evidence="2" type="ORF">P7H43_04430</name>
</gene>
<keyword evidence="1" id="KW-0812">Transmembrane</keyword>
<reference evidence="2" key="1">
    <citation type="submission" date="2023-03" db="EMBL/GenBank/DDBJ databases">
        <authorList>
            <person name="Shen W."/>
            <person name="Cai J."/>
        </authorList>
    </citation>
    <scope>NUCLEOTIDE SEQUENCE</scope>
    <source>
        <strain evidence="2">B226-2</strain>
    </source>
</reference>
<evidence type="ECO:0000313" key="3">
    <source>
        <dbReference type="Proteomes" id="UP001256711"/>
    </source>
</evidence>
<feature type="transmembrane region" description="Helical" evidence="1">
    <location>
        <begin position="57"/>
        <end position="76"/>
    </location>
</feature>
<dbReference type="Proteomes" id="UP001256711">
    <property type="component" value="Unassembled WGS sequence"/>
</dbReference>
<keyword evidence="1" id="KW-0472">Membrane</keyword>
<feature type="transmembrane region" description="Helical" evidence="1">
    <location>
        <begin position="222"/>
        <end position="240"/>
    </location>
</feature>
<feature type="transmembrane region" description="Helical" evidence="1">
    <location>
        <begin position="331"/>
        <end position="355"/>
    </location>
</feature>
<sequence length="424" mass="47064">MQALLKKQAPLVMGFAWFLLTRFTPPNVLLLLGAVGLLLVILWWNHGRLSLEGYSGFLVGILLLGILGGVFYGAPWPYLIRDASYYVSPLLFFAIGFQLRQSLEGIVLLRSFLFYVLFATILTLGETLLLFANSQPVSFEDLRSVLVGMEMQVPLAFMLVSFAKDFGQEPLLSGKGQFVVQILLLLRMTFSFSRTMYLMLGLSLVIFGLCKPRRKSLKVSSLLYAFLGVLLVGALIWWAPGGIKENFLHKLTQTFQEVSADTNWNIETNIIQNWRGYETSVAKKLFESGDALQQSLGFGFGQLIPVSHGELVGVSLEEGGITILHNGYYSMLIKVGTVGVGLYVLFFMGTLITAWRKGLKQQMERPLVLYVSCAYLLATFVITGFFARGGDPWLVLLFAYGIASKKEQVVGASALIQKLQQSGQ</sequence>
<keyword evidence="1" id="KW-1133">Transmembrane helix</keyword>
<accession>A0AAW8TU86</accession>
<organism evidence="2 3">
    <name type="scientific">Enterococcus asini</name>
    <dbReference type="NCBI Taxonomy" id="57732"/>
    <lineage>
        <taxon>Bacteria</taxon>
        <taxon>Bacillati</taxon>
        <taxon>Bacillota</taxon>
        <taxon>Bacilli</taxon>
        <taxon>Lactobacillales</taxon>
        <taxon>Enterococcaceae</taxon>
        <taxon>Enterococcus</taxon>
    </lineage>
</organism>
<dbReference type="AlphaFoldDB" id="A0AAW8TU86"/>
<dbReference type="EMBL" id="JARQBJ010000002">
    <property type="protein sequence ID" value="MDT2809720.1"/>
    <property type="molecule type" value="Genomic_DNA"/>
</dbReference>
<feature type="transmembrane region" description="Helical" evidence="1">
    <location>
        <begin position="28"/>
        <end position="45"/>
    </location>
</feature>
<keyword evidence="2" id="KW-0436">Ligase</keyword>